<protein>
    <submittedName>
        <fullName evidence="1">Uncharacterized protein</fullName>
    </submittedName>
</protein>
<organism evidence="1 2">
    <name type="scientific">Neisseria sicca</name>
    <dbReference type="NCBI Taxonomy" id="490"/>
    <lineage>
        <taxon>Bacteria</taxon>
        <taxon>Pseudomonadati</taxon>
        <taxon>Pseudomonadota</taxon>
        <taxon>Betaproteobacteria</taxon>
        <taxon>Neisseriales</taxon>
        <taxon>Neisseriaceae</taxon>
        <taxon>Neisseria</taxon>
    </lineage>
</organism>
<dbReference type="AlphaFoldDB" id="A0A2I1XBF6"/>
<comment type="caution">
    <text evidence="1">The sequence shown here is derived from an EMBL/GenBank/DDBJ whole genome shotgun (WGS) entry which is preliminary data.</text>
</comment>
<reference evidence="1 2" key="1">
    <citation type="submission" date="2017-12" db="EMBL/GenBank/DDBJ databases">
        <title>Phylogenetic diversity of female urinary microbiome.</title>
        <authorList>
            <person name="Thomas-White K."/>
            <person name="Wolfe A.J."/>
        </authorList>
    </citation>
    <scope>NUCLEOTIDE SEQUENCE [LARGE SCALE GENOMIC DNA]</scope>
    <source>
        <strain evidence="1 2">UMB0321</strain>
    </source>
</reference>
<sequence length="64" mass="7022">MAKVIITIEDTENGLFEIGIEGLTSEKKPSPAILVGHAVTSMLRKRQKSIHENFVGQILDACQD</sequence>
<dbReference type="RefSeq" id="WP_101810405.1">
    <property type="nucleotide sequence ID" value="NZ_PKJO01000008.1"/>
</dbReference>
<proteinExistence type="predicted"/>
<evidence type="ECO:0000313" key="1">
    <source>
        <dbReference type="EMBL" id="PLA39982.1"/>
    </source>
</evidence>
<dbReference type="EMBL" id="PKJO01000008">
    <property type="protein sequence ID" value="PLA39982.1"/>
    <property type="molecule type" value="Genomic_DNA"/>
</dbReference>
<dbReference type="Proteomes" id="UP000234767">
    <property type="component" value="Unassembled WGS sequence"/>
</dbReference>
<accession>A0A2I1XBF6</accession>
<name>A0A2I1XBF6_NEISI</name>
<gene>
    <name evidence="1" type="ORF">CYK00_07210</name>
</gene>
<evidence type="ECO:0000313" key="2">
    <source>
        <dbReference type="Proteomes" id="UP000234767"/>
    </source>
</evidence>